<evidence type="ECO:0000256" key="5">
    <source>
        <dbReference type="ARBA" id="ARBA00045851"/>
    </source>
</evidence>
<gene>
    <name evidence="6" type="ORF">E1301_Tti000004</name>
</gene>
<dbReference type="EMBL" id="SOYY01000023">
    <property type="protein sequence ID" value="KAA0704353.1"/>
    <property type="molecule type" value="Genomic_DNA"/>
</dbReference>
<dbReference type="PANTHER" id="PTHR46511">
    <property type="entry name" value="MORN REPEAT-CONTAINING PROTEIN 3"/>
    <property type="match status" value="1"/>
</dbReference>
<comment type="function">
    <text evidence="5">Assembles a suppression complex (suppresome) by tethering SIRT1 and MDM2 to regulate composite modifications of p53/TP53. Confers both deacetylation-mediated functional inactivation, by SIRT1, and ubiquitination-dependent degradation, by MDM2, of p53/TP53, promoting a proliferative and cell survival behaviors. May play a role in the regulation of spermatogenesis.</text>
</comment>
<sequence>MPFLKKPQTTEPLVKVWDKKAQKCGLHRTIYSVNGDQYRGEWWDNKKHGKGMQVWKQAGIIFDGDWSFGKRNGFGLLAKFDPEKKEYVRAYAGYWKNDKKEGAGTYFYSPSGIYEGHWSKDQRAGWGRMEYENGDVYEGQWLEDNHHGQGVLFLANGNRYVGMWREGKKNGRGKFLFLDRGQLYEGFWVDGVAKCGTLSDSEREAAPSPTIYPIPEVCLLDPRSVLMEAQSYLTENDEKSTIAS</sequence>
<evidence type="ECO:0000256" key="2">
    <source>
        <dbReference type="ARBA" id="ARBA00022737"/>
    </source>
</evidence>
<dbReference type="PANTHER" id="PTHR46511:SF1">
    <property type="entry name" value="MORN REPEAT-CONTAINING PROTEIN 3"/>
    <property type="match status" value="1"/>
</dbReference>
<dbReference type="Gene3D" id="2.20.110.10">
    <property type="entry name" value="Histone H3 K4-specific methyltransferase SET7/9 N-terminal domain"/>
    <property type="match status" value="2"/>
</dbReference>
<evidence type="ECO:0000256" key="1">
    <source>
        <dbReference type="ARBA" id="ARBA00004218"/>
    </source>
</evidence>
<dbReference type="GO" id="GO:0001669">
    <property type="term" value="C:acrosomal vesicle"/>
    <property type="evidence" value="ECO:0007669"/>
    <property type="project" value="UniProtKB-SubCell"/>
</dbReference>
<comment type="subcellular location">
    <subcellularLocation>
        <location evidence="1">Cytoplasmic vesicle</location>
        <location evidence="1">Secretory vesicle</location>
        <location evidence="1">Acrosome</location>
    </subcellularLocation>
</comment>
<dbReference type="Pfam" id="PF02493">
    <property type="entry name" value="MORN"/>
    <property type="match status" value="6"/>
</dbReference>
<dbReference type="SUPFAM" id="SSF82185">
    <property type="entry name" value="Histone H3 K4-specific methyltransferase SET7/9 N-terminal domain"/>
    <property type="match status" value="2"/>
</dbReference>
<evidence type="ECO:0000256" key="4">
    <source>
        <dbReference type="ARBA" id="ARBA00039854"/>
    </source>
</evidence>
<keyword evidence="3" id="KW-0968">Cytoplasmic vesicle</keyword>
<dbReference type="InterPro" id="IPR003409">
    <property type="entry name" value="MORN"/>
</dbReference>
<dbReference type="SMART" id="SM00698">
    <property type="entry name" value="MORN"/>
    <property type="match status" value="5"/>
</dbReference>
<proteinExistence type="predicted"/>
<dbReference type="Proteomes" id="UP000324632">
    <property type="component" value="Chromosome 23"/>
</dbReference>
<name>A0A5A9N4U9_9TELE</name>
<evidence type="ECO:0000313" key="6">
    <source>
        <dbReference type="EMBL" id="KAA0704353.1"/>
    </source>
</evidence>
<evidence type="ECO:0000313" key="7">
    <source>
        <dbReference type="Proteomes" id="UP000324632"/>
    </source>
</evidence>
<keyword evidence="7" id="KW-1185">Reference proteome</keyword>
<dbReference type="InterPro" id="IPR052472">
    <property type="entry name" value="MORN3"/>
</dbReference>
<keyword evidence="2" id="KW-0677">Repeat</keyword>
<accession>A0A5A9N4U9</accession>
<organism evidence="6 7">
    <name type="scientific">Triplophysa tibetana</name>
    <dbReference type="NCBI Taxonomy" id="1572043"/>
    <lineage>
        <taxon>Eukaryota</taxon>
        <taxon>Metazoa</taxon>
        <taxon>Chordata</taxon>
        <taxon>Craniata</taxon>
        <taxon>Vertebrata</taxon>
        <taxon>Euteleostomi</taxon>
        <taxon>Actinopterygii</taxon>
        <taxon>Neopterygii</taxon>
        <taxon>Teleostei</taxon>
        <taxon>Ostariophysi</taxon>
        <taxon>Cypriniformes</taxon>
        <taxon>Nemacheilidae</taxon>
        <taxon>Triplophysa</taxon>
    </lineage>
</organism>
<protein>
    <recommendedName>
        <fullName evidence="4">MORN repeat-containing protein 3</fullName>
    </recommendedName>
</protein>
<dbReference type="AlphaFoldDB" id="A0A5A9N4U9"/>
<comment type="caution">
    <text evidence="6">The sequence shown here is derived from an EMBL/GenBank/DDBJ whole genome shotgun (WGS) entry which is preliminary data.</text>
</comment>
<reference evidence="6 7" key="1">
    <citation type="journal article" date="2019" name="Mol. Ecol. Resour.">
        <title>Chromosome-level genome assembly of Triplophysa tibetana, a fish adapted to the harsh high-altitude environment of the Tibetan Plateau.</title>
        <authorList>
            <person name="Yang X."/>
            <person name="Liu H."/>
            <person name="Ma Z."/>
            <person name="Zou Y."/>
            <person name="Zou M."/>
            <person name="Mao Y."/>
            <person name="Li X."/>
            <person name="Wang H."/>
            <person name="Chen T."/>
            <person name="Wang W."/>
            <person name="Yang R."/>
        </authorList>
    </citation>
    <scope>NUCLEOTIDE SEQUENCE [LARGE SCALE GENOMIC DNA]</scope>
    <source>
        <strain evidence="6">TTIB1903HZAU</strain>
        <tissue evidence="6">Muscle</tissue>
    </source>
</reference>
<evidence type="ECO:0000256" key="3">
    <source>
        <dbReference type="ARBA" id="ARBA00023329"/>
    </source>
</evidence>